<dbReference type="Pfam" id="PF12836">
    <property type="entry name" value="HHH_3"/>
    <property type="match status" value="1"/>
</dbReference>
<dbReference type="EMBL" id="UOFD01000068">
    <property type="protein sequence ID" value="VAW53942.1"/>
    <property type="molecule type" value="Genomic_DNA"/>
</dbReference>
<organism evidence="1">
    <name type="scientific">hydrothermal vent metagenome</name>
    <dbReference type="NCBI Taxonomy" id="652676"/>
    <lineage>
        <taxon>unclassified sequences</taxon>
        <taxon>metagenomes</taxon>
        <taxon>ecological metagenomes</taxon>
    </lineage>
</organism>
<dbReference type="SUPFAM" id="SSF47781">
    <property type="entry name" value="RuvA domain 2-like"/>
    <property type="match status" value="1"/>
</dbReference>
<dbReference type="NCBIfam" id="TIGR00426">
    <property type="entry name" value="competence protein ComEA helix-hairpin-helix repeat region"/>
    <property type="match status" value="1"/>
</dbReference>
<reference evidence="1" key="1">
    <citation type="submission" date="2018-06" db="EMBL/GenBank/DDBJ databases">
        <authorList>
            <person name="Zhirakovskaya E."/>
        </authorList>
    </citation>
    <scope>NUCLEOTIDE SEQUENCE</scope>
</reference>
<gene>
    <name evidence="1" type="ORF">MNBD_GAMMA06-1560</name>
</gene>
<protein>
    <submittedName>
        <fullName evidence="1">Uncharacterized protein</fullName>
    </submittedName>
</protein>
<proteinExistence type="predicted"/>
<name>A0A3B0WS76_9ZZZZ</name>
<dbReference type="AlphaFoldDB" id="A0A3B0WS76"/>
<sequence>MKLFYTLFLTLTLLFSSAAMSAQAPAEKVNINTANAEQIATAMTGIGDNKAKAIVDYRSSHGKFKSVQDLENVGGIGTKTVEKNKGKITL</sequence>
<dbReference type="InterPro" id="IPR051675">
    <property type="entry name" value="Endo/Exo/Phosphatase_dom_1"/>
</dbReference>
<accession>A0A3B0WS76</accession>
<dbReference type="GO" id="GO:0015627">
    <property type="term" value="C:type II protein secretion system complex"/>
    <property type="evidence" value="ECO:0007669"/>
    <property type="project" value="TreeGrafter"/>
</dbReference>
<dbReference type="InterPro" id="IPR010994">
    <property type="entry name" value="RuvA_2-like"/>
</dbReference>
<evidence type="ECO:0000313" key="1">
    <source>
        <dbReference type="EMBL" id="VAW53942.1"/>
    </source>
</evidence>
<dbReference type="GO" id="GO:0015628">
    <property type="term" value="P:protein secretion by the type II secretion system"/>
    <property type="evidence" value="ECO:0007669"/>
    <property type="project" value="TreeGrafter"/>
</dbReference>
<dbReference type="PANTHER" id="PTHR21180">
    <property type="entry name" value="ENDONUCLEASE/EXONUCLEASE/PHOSPHATASE FAMILY DOMAIN-CONTAINING PROTEIN 1"/>
    <property type="match status" value="1"/>
</dbReference>
<dbReference type="PANTHER" id="PTHR21180:SF32">
    <property type="entry name" value="ENDONUCLEASE_EXONUCLEASE_PHOSPHATASE FAMILY DOMAIN-CONTAINING PROTEIN 1"/>
    <property type="match status" value="1"/>
</dbReference>
<dbReference type="Gene3D" id="1.10.150.280">
    <property type="entry name" value="AF1531-like domain"/>
    <property type="match status" value="1"/>
</dbReference>
<dbReference type="InterPro" id="IPR004509">
    <property type="entry name" value="Competence_ComEA_HhH"/>
</dbReference>